<dbReference type="KEGG" id="chu:CHU_1566"/>
<name>A0A6N4SR47_CYTH3</name>
<dbReference type="EMBL" id="CP000383">
    <property type="protein sequence ID" value="ABG58837.1"/>
    <property type="molecule type" value="Genomic_DNA"/>
</dbReference>
<sequence>MVACKNTDKPAEENKTVEVPVEKEKTTAEQLSALNDSANVKWAAMAKLDSQKFADIKRLLEEISYCKKYDENAVQKLLKLNTEVHAMAYTQGNLSDSLIDLYDARTTDLINKVRNLKSKTEEISQHPLADQLENEILAADEALLRYRNNYDQAAGAYNSFLEQNKEAIAADPALVTYQKRKLFSIVL</sequence>
<dbReference type="Proteomes" id="UP000001822">
    <property type="component" value="Chromosome"/>
</dbReference>
<protein>
    <submittedName>
        <fullName evidence="1">Uncharacterized protein</fullName>
    </submittedName>
</protein>
<evidence type="ECO:0000313" key="2">
    <source>
        <dbReference type="Proteomes" id="UP000001822"/>
    </source>
</evidence>
<reference evidence="1 2" key="1">
    <citation type="journal article" date="2007" name="Appl. Environ. Microbiol.">
        <title>Genome sequence of the cellulolytic gliding bacterium Cytophaga hutchinsonii.</title>
        <authorList>
            <person name="Xie G."/>
            <person name="Bruce D.C."/>
            <person name="Challacombe J.F."/>
            <person name="Chertkov O."/>
            <person name="Detter J.C."/>
            <person name="Gilna P."/>
            <person name="Han C.S."/>
            <person name="Lucas S."/>
            <person name="Misra M."/>
            <person name="Myers G.L."/>
            <person name="Richardson P."/>
            <person name="Tapia R."/>
            <person name="Thayer N."/>
            <person name="Thompson L.S."/>
            <person name="Brettin T.S."/>
            <person name="Henrissat B."/>
            <person name="Wilson D.B."/>
            <person name="McBride M.J."/>
        </authorList>
    </citation>
    <scope>NUCLEOTIDE SEQUENCE [LARGE SCALE GENOMIC DNA]</scope>
    <source>
        <strain evidence="2">ATCC 33406 / DSM 1761 / CIP 103989 / NBRC 15051 / NCIMB 9469 / D465</strain>
    </source>
</reference>
<organism evidence="1 2">
    <name type="scientific">Cytophaga hutchinsonii (strain ATCC 33406 / DSM 1761 / CIP 103989 / NBRC 15051 / NCIMB 9469 / D465)</name>
    <dbReference type="NCBI Taxonomy" id="269798"/>
    <lineage>
        <taxon>Bacteria</taxon>
        <taxon>Pseudomonadati</taxon>
        <taxon>Bacteroidota</taxon>
        <taxon>Cytophagia</taxon>
        <taxon>Cytophagales</taxon>
        <taxon>Cytophagaceae</taxon>
        <taxon>Cytophaga</taxon>
    </lineage>
</organism>
<dbReference type="AlphaFoldDB" id="A0A6N4SR47"/>
<proteinExistence type="predicted"/>
<accession>A0A6N4SR47</accession>
<gene>
    <name evidence="1" type="ordered locus">CHU_1566</name>
</gene>
<evidence type="ECO:0000313" key="1">
    <source>
        <dbReference type="EMBL" id="ABG58837.1"/>
    </source>
</evidence>
<keyword evidence="2" id="KW-1185">Reference proteome</keyword>